<dbReference type="Proteomes" id="UP000265520">
    <property type="component" value="Unassembled WGS sequence"/>
</dbReference>
<dbReference type="PANTHER" id="PTHR33064:SF37">
    <property type="entry name" value="RIBONUCLEASE H"/>
    <property type="match status" value="1"/>
</dbReference>
<dbReference type="FunFam" id="3.30.70.270:FF:000020">
    <property type="entry name" value="Transposon Tf2-6 polyprotein-like Protein"/>
    <property type="match status" value="1"/>
</dbReference>
<keyword evidence="1" id="KW-0695">RNA-directed DNA polymerase</keyword>
<dbReference type="InterPro" id="IPR051320">
    <property type="entry name" value="Viral_Replic_Matur_Polypro"/>
</dbReference>
<protein>
    <submittedName>
        <fullName evidence="1">Reverse transcriptase</fullName>
    </submittedName>
</protein>
<feature type="non-terminal residue" evidence="1">
    <location>
        <position position="72"/>
    </location>
</feature>
<organism evidence="1 2">
    <name type="scientific">Trifolium medium</name>
    <dbReference type="NCBI Taxonomy" id="97028"/>
    <lineage>
        <taxon>Eukaryota</taxon>
        <taxon>Viridiplantae</taxon>
        <taxon>Streptophyta</taxon>
        <taxon>Embryophyta</taxon>
        <taxon>Tracheophyta</taxon>
        <taxon>Spermatophyta</taxon>
        <taxon>Magnoliopsida</taxon>
        <taxon>eudicotyledons</taxon>
        <taxon>Gunneridae</taxon>
        <taxon>Pentapetalae</taxon>
        <taxon>rosids</taxon>
        <taxon>fabids</taxon>
        <taxon>Fabales</taxon>
        <taxon>Fabaceae</taxon>
        <taxon>Papilionoideae</taxon>
        <taxon>50 kb inversion clade</taxon>
        <taxon>NPAAA clade</taxon>
        <taxon>Hologalegina</taxon>
        <taxon>IRL clade</taxon>
        <taxon>Trifolieae</taxon>
        <taxon>Trifolium</taxon>
    </lineage>
</organism>
<accession>A0A392UQU7</accession>
<name>A0A392UQU7_9FABA</name>
<dbReference type="PANTHER" id="PTHR33064">
    <property type="entry name" value="POL PROTEIN"/>
    <property type="match status" value="1"/>
</dbReference>
<dbReference type="Gene3D" id="3.30.70.270">
    <property type="match status" value="1"/>
</dbReference>
<dbReference type="InterPro" id="IPR043128">
    <property type="entry name" value="Rev_trsase/Diguanyl_cyclase"/>
</dbReference>
<evidence type="ECO:0000313" key="2">
    <source>
        <dbReference type="Proteomes" id="UP000265520"/>
    </source>
</evidence>
<keyword evidence="2" id="KW-1185">Reference proteome</keyword>
<comment type="caution">
    <text evidence="1">The sequence shown here is derived from an EMBL/GenBank/DDBJ whole genome shotgun (WGS) entry which is preliminary data.</text>
</comment>
<dbReference type="InterPro" id="IPR043502">
    <property type="entry name" value="DNA/RNA_pol_sf"/>
</dbReference>
<keyword evidence="1" id="KW-0548">Nucleotidyltransferase</keyword>
<proteinExistence type="predicted"/>
<reference evidence="1 2" key="1">
    <citation type="journal article" date="2018" name="Front. Plant Sci.">
        <title>Red Clover (Trifolium pratense) and Zigzag Clover (T. medium) - A Picture of Genomic Similarities and Differences.</title>
        <authorList>
            <person name="Dluhosova J."/>
            <person name="Istvanek J."/>
            <person name="Nedelnik J."/>
            <person name="Repkova J."/>
        </authorList>
    </citation>
    <scope>NUCLEOTIDE SEQUENCE [LARGE SCALE GENOMIC DNA]</scope>
    <source>
        <strain evidence="2">cv. 10/8</strain>
        <tissue evidence="1">Leaf</tissue>
    </source>
</reference>
<dbReference type="GO" id="GO:0003964">
    <property type="term" value="F:RNA-directed DNA polymerase activity"/>
    <property type="evidence" value="ECO:0007669"/>
    <property type="project" value="UniProtKB-KW"/>
</dbReference>
<dbReference type="SUPFAM" id="SSF56672">
    <property type="entry name" value="DNA/RNA polymerases"/>
    <property type="match status" value="1"/>
</dbReference>
<dbReference type="AlphaFoldDB" id="A0A392UQU7"/>
<dbReference type="EMBL" id="LXQA010854465">
    <property type="protein sequence ID" value="MCI74155.1"/>
    <property type="molecule type" value="Genomic_DNA"/>
</dbReference>
<sequence>MVKWPIPTTVKQLRSFLGLTGYYHRFIANYASIAAPLTDLLRHEAFVWSDFAASAFTALKQAMIAAPVLSLP</sequence>
<evidence type="ECO:0000313" key="1">
    <source>
        <dbReference type="EMBL" id="MCI74155.1"/>
    </source>
</evidence>
<keyword evidence="1" id="KW-0808">Transferase</keyword>